<dbReference type="Pfam" id="PF13650">
    <property type="entry name" value="Asp_protease_2"/>
    <property type="match status" value="1"/>
</dbReference>
<dbReference type="Gene3D" id="2.30.42.10">
    <property type="match status" value="1"/>
</dbReference>
<dbReference type="SUPFAM" id="SSF50156">
    <property type="entry name" value="PDZ domain-like"/>
    <property type="match status" value="1"/>
</dbReference>
<dbReference type="InterPro" id="IPR001478">
    <property type="entry name" value="PDZ"/>
</dbReference>
<dbReference type="Gene3D" id="2.40.70.10">
    <property type="entry name" value="Acid Proteases"/>
    <property type="match status" value="2"/>
</dbReference>
<dbReference type="InterPro" id="IPR036034">
    <property type="entry name" value="PDZ_sf"/>
</dbReference>
<dbReference type="CDD" id="cd05483">
    <property type="entry name" value="retropepsin_like_bacteria"/>
    <property type="match status" value="1"/>
</dbReference>
<dbReference type="Pfam" id="PF00595">
    <property type="entry name" value="PDZ"/>
    <property type="match status" value="1"/>
</dbReference>
<dbReference type="OrthoDB" id="185963at2"/>
<sequence length="413" mass="44954">MDVFQSRHQSLFLICILLTGLLTGGCSTIKGISMIRGGSPQSTLAGDESVKAEQMAHLLTVKVRIDDAPEDLTFMVDTGAITVIDEQIAKRLKFKDSVTNKVTDSAGNKKDIRLVQVNKISVGKVAVSDCAAAVVDMKKFNPKIDGLLGSNFLRFFTVQLDYRNHRVSFLSKSDGRSLEGAMKLPMWQNMKFGFAPTIKCEVDGSVALDCMVDTGHDAIASFPLSILDKLPHFKTGEYISSNGSMGAGIFGKDTQSYLVRTDRIASGPITIENAAIVSNRFEDVMTLGAAYLKNFLVTIDYPASLLYLKQYDDQHLEKEMMSYGFAVSYEKDKAIVSGLWRGSAADKAGISLGDEVIALNGHETSGLSLFDMMQLVKSNETLSISYIKSSNGTKSDLTLHKGDLTLLLPPSPN</sequence>
<dbReference type="HOGENOM" id="CLU_655152_0_0_7"/>
<dbReference type="AlphaFoldDB" id="C6E6N6"/>
<dbReference type="EMBL" id="CP001661">
    <property type="protein sequence ID" value="ACT19664.1"/>
    <property type="molecule type" value="Genomic_DNA"/>
</dbReference>
<evidence type="ECO:0000259" key="1">
    <source>
        <dbReference type="PROSITE" id="PS50106"/>
    </source>
</evidence>
<dbReference type="PROSITE" id="PS50106">
    <property type="entry name" value="PDZ"/>
    <property type="match status" value="1"/>
</dbReference>
<name>C6E6N6_GEOSM</name>
<dbReference type="InterPro" id="IPR034122">
    <property type="entry name" value="Retropepsin-like_bacterial"/>
</dbReference>
<reference evidence="2" key="1">
    <citation type="submission" date="2009-07" db="EMBL/GenBank/DDBJ databases">
        <title>Complete sequence of Geobacter sp. M21.</title>
        <authorList>
            <consortium name="US DOE Joint Genome Institute"/>
            <person name="Lucas S."/>
            <person name="Copeland A."/>
            <person name="Lapidus A."/>
            <person name="Glavina del Rio T."/>
            <person name="Dalin E."/>
            <person name="Tice H."/>
            <person name="Bruce D."/>
            <person name="Goodwin L."/>
            <person name="Pitluck S."/>
            <person name="Saunders E."/>
            <person name="Brettin T."/>
            <person name="Detter J.C."/>
            <person name="Han C."/>
            <person name="Larimer F."/>
            <person name="Land M."/>
            <person name="Hauser L."/>
            <person name="Kyrpides N."/>
            <person name="Ovchinnikova G."/>
            <person name="Lovley D."/>
        </authorList>
    </citation>
    <scope>NUCLEOTIDE SEQUENCE [LARGE SCALE GENOMIC DNA]</scope>
    <source>
        <strain evidence="2">M21</strain>
    </source>
</reference>
<dbReference type="eggNOG" id="COG0793">
    <property type="taxonomic scope" value="Bacteria"/>
</dbReference>
<feature type="domain" description="PDZ" evidence="1">
    <location>
        <begin position="305"/>
        <end position="378"/>
    </location>
</feature>
<gene>
    <name evidence="2" type="ordered locus">GM21_3643</name>
</gene>
<accession>C6E6N6</accession>
<proteinExistence type="predicted"/>
<dbReference type="SUPFAM" id="SSF50630">
    <property type="entry name" value="Acid proteases"/>
    <property type="match status" value="1"/>
</dbReference>
<protein>
    <submittedName>
        <fullName evidence="2">PDZ/DHR/GLGF domain protein</fullName>
    </submittedName>
</protein>
<dbReference type="KEGG" id="gem:GM21_3643"/>
<dbReference type="STRING" id="443144.GM21_3643"/>
<dbReference type="PROSITE" id="PS51257">
    <property type="entry name" value="PROKAR_LIPOPROTEIN"/>
    <property type="match status" value="1"/>
</dbReference>
<organism evidence="2">
    <name type="scientific">Geobacter sp. (strain M21)</name>
    <dbReference type="NCBI Taxonomy" id="443144"/>
    <lineage>
        <taxon>Bacteria</taxon>
        <taxon>Pseudomonadati</taxon>
        <taxon>Thermodesulfobacteriota</taxon>
        <taxon>Desulfuromonadia</taxon>
        <taxon>Geobacterales</taxon>
        <taxon>Geobacteraceae</taxon>
        <taxon>Geobacter</taxon>
    </lineage>
</organism>
<evidence type="ECO:0000313" key="2">
    <source>
        <dbReference type="EMBL" id="ACT19664.1"/>
    </source>
</evidence>
<dbReference type="InterPro" id="IPR021109">
    <property type="entry name" value="Peptidase_aspartic_dom_sf"/>
</dbReference>
<dbReference type="SMART" id="SM00228">
    <property type="entry name" value="PDZ"/>
    <property type="match status" value="1"/>
</dbReference>